<dbReference type="EMBL" id="JAVRRD010000015">
    <property type="protein sequence ID" value="KAK5051461.1"/>
    <property type="molecule type" value="Genomic_DNA"/>
</dbReference>
<sequence length="533" mass="58863">MAQILLNESSSYVRLALRVYFNITLPLAAAIGDQCCRRRSQLQMMKKNTVDATQTTGWLRGTSAAYVIYSMRRSPAGFLGVIMILASLLWFAADLVVSTLVMPVMVVDRCPFNTTNNYMVPYIKQSGFGPMAPSNLGALWDTITRATFTSQSNGGLTGIFKKANGELNFRADADDIIGRWNCTQDGKDVQYNVRVDPNAIFDDLVSRNQLFGNYSGCETSYIGKNWYTQVMATSSSVGDWSQELSGLTPDEIINSPISHPWDVRAAVDMSPNATDEKLMRTFLCTLDAPSLEYQLGKIQAITTLTTYCNNFRASIYQYFTDNVPMPLDPGVEIASILDIIVMMSVAYQAGNNNPPPEIPDLTQGCLATKTRIPAAAILIFILATVFTIGLTLYLAVLLICLRTLRQREAVRYELVVDNTPNGLLDWIRQAVITTGEVAPTITHPGLKNWSLTPSYNYQCLQLMQTDTEPEYQPVRSQLRDQSSTKAQDSNLSSLGPAQLPKAMSEIGTSLSLSSPGPWQKGEHWISAAQTRPT</sequence>
<dbReference type="Proteomes" id="UP001358417">
    <property type="component" value="Unassembled WGS sequence"/>
</dbReference>
<dbReference type="AlphaFoldDB" id="A0AAV9N7X0"/>
<accession>A0AAV9N7X0</accession>
<dbReference type="RefSeq" id="XP_064705688.1">
    <property type="nucleotide sequence ID" value="XM_064846708.1"/>
</dbReference>
<proteinExistence type="predicted"/>
<feature type="transmembrane region" description="Helical" evidence="2">
    <location>
        <begin position="15"/>
        <end position="36"/>
    </location>
</feature>
<keyword evidence="2" id="KW-1133">Transmembrane helix</keyword>
<feature type="compositionally biased region" description="Polar residues" evidence="1">
    <location>
        <begin position="506"/>
        <end position="516"/>
    </location>
</feature>
<keyword evidence="2" id="KW-0472">Membrane</keyword>
<feature type="region of interest" description="Disordered" evidence="1">
    <location>
        <begin position="470"/>
        <end position="533"/>
    </location>
</feature>
<gene>
    <name evidence="3" type="ORF">LTR84_003113</name>
</gene>
<protein>
    <submittedName>
        <fullName evidence="3">Uncharacterized protein</fullName>
    </submittedName>
</protein>
<feature type="compositionally biased region" description="Polar residues" evidence="1">
    <location>
        <begin position="479"/>
        <end position="495"/>
    </location>
</feature>
<evidence type="ECO:0000256" key="2">
    <source>
        <dbReference type="SAM" id="Phobius"/>
    </source>
</evidence>
<feature type="transmembrane region" description="Helical" evidence="2">
    <location>
        <begin position="375"/>
        <end position="401"/>
    </location>
</feature>
<organism evidence="3 4">
    <name type="scientific">Exophiala bonariae</name>
    <dbReference type="NCBI Taxonomy" id="1690606"/>
    <lineage>
        <taxon>Eukaryota</taxon>
        <taxon>Fungi</taxon>
        <taxon>Dikarya</taxon>
        <taxon>Ascomycota</taxon>
        <taxon>Pezizomycotina</taxon>
        <taxon>Eurotiomycetes</taxon>
        <taxon>Chaetothyriomycetidae</taxon>
        <taxon>Chaetothyriales</taxon>
        <taxon>Herpotrichiellaceae</taxon>
        <taxon>Exophiala</taxon>
    </lineage>
</organism>
<evidence type="ECO:0000313" key="4">
    <source>
        <dbReference type="Proteomes" id="UP001358417"/>
    </source>
</evidence>
<reference evidence="3 4" key="1">
    <citation type="submission" date="2023-08" db="EMBL/GenBank/DDBJ databases">
        <title>Black Yeasts Isolated from many extreme environments.</title>
        <authorList>
            <person name="Coleine C."/>
            <person name="Stajich J.E."/>
            <person name="Selbmann L."/>
        </authorList>
    </citation>
    <scope>NUCLEOTIDE SEQUENCE [LARGE SCALE GENOMIC DNA]</scope>
    <source>
        <strain evidence="3 4">CCFEE 5792</strain>
    </source>
</reference>
<feature type="transmembrane region" description="Helical" evidence="2">
    <location>
        <begin position="78"/>
        <end position="106"/>
    </location>
</feature>
<evidence type="ECO:0000313" key="3">
    <source>
        <dbReference type="EMBL" id="KAK5051461.1"/>
    </source>
</evidence>
<comment type="caution">
    <text evidence="3">The sequence shown here is derived from an EMBL/GenBank/DDBJ whole genome shotgun (WGS) entry which is preliminary data.</text>
</comment>
<keyword evidence="4" id="KW-1185">Reference proteome</keyword>
<keyword evidence="2" id="KW-0812">Transmembrane</keyword>
<dbReference type="GeneID" id="89971307"/>
<evidence type="ECO:0000256" key="1">
    <source>
        <dbReference type="SAM" id="MobiDB-lite"/>
    </source>
</evidence>
<name>A0AAV9N7X0_9EURO</name>